<evidence type="ECO:0000313" key="1">
    <source>
        <dbReference type="EMBL" id="AOY84059.1"/>
    </source>
</evidence>
<protein>
    <submittedName>
        <fullName evidence="1">Uncharacterized protein</fullName>
    </submittedName>
</protein>
<dbReference type="Proteomes" id="UP000176944">
    <property type="component" value="Chromosome"/>
</dbReference>
<gene>
    <name evidence="1" type="ORF">BJP36_33180</name>
</gene>
<evidence type="ECO:0000313" key="2">
    <source>
        <dbReference type="Proteomes" id="UP000176944"/>
    </source>
</evidence>
<organism evidence="1 2">
    <name type="scientific">Moorena producens (strain JHB)</name>
    <dbReference type="NCBI Taxonomy" id="1454205"/>
    <lineage>
        <taxon>Bacteria</taxon>
        <taxon>Bacillati</taxon>
        <taxon>Cyanobacteriota</taxon>
        <taxon>Cyanophyceae</taxon>
        <taxon>Coleofasciculales</taxon>
        <taxon>Coleofasciculaceae</taxon>
        <taxon>Moorena</taxon>
    </lineage>
</organism>
<name>A0A1D9G8S8_MOOP1</name>
<sequence length="62" mass="6969">MNLGKHLENIPEARLYSKAAMLKAAMLKAGWTIVSGFFPDLIKGFILFRGVAHLWDDTIFCT</sequence>
<accession>A0A1D9G8S8</accession>
<proteinExistence type="predicted"/>
<dbReference type="AlphaFoldDB" id="A0A1D9G8S8"/>
<reference evidence="2" key="1">
    <citation type="submission" date="2016-10" db="EMBL/GenBank/DDBJ databases">
        <title>Comparative genomics uncovers the prolific and rare metabolic potential of the cyanobacterial genus Moorea.</title>
        <authorList>
            <person name="Leao T."/>
            <person name="Castelao G."/>
            <person name="Korobeynikov A."/>
            <person name="Monroe E.A."/>
            <person name="Podell S."/>
            <person name="Glukhov E."/>
            <person name="Allen E."/>
            <person name="Gerwick W.H."/>
            <person name="Gerwick L."/>
        </authorList>
    </citation>
    <scope>NUCLEOTIDE SEQUENCE [LARGE SCALE GENOMIC DNA]</scope>
    <source>
        <strain evidence="2">JHB</strain>
    </source>
</reference>
<dbReference type="EMBL" id="CP017708">
    <property type="protein sequence ID" value="AOY84059.1"/>
    <property type="molecule type" value="Genomic_DNA"/>
</dbReference>